<evidence type="ECO:0000313" key="6">
    <source>
        <dbReference type="Proteomes" id="UP000663838"/>
    </source>
</evidence>
<dbReference type="PROSITE" id="PS50158">
    <property type="entry name" value="ZF_CCHC"/>
    <property type="match status" value="1"/>
</dbReference>
<evidence type="ECO:0000256" key="1">
    <source>
        <dbReference type="PROSITE-ProRule" id="PRU00047"/>
    </source>
</evidence>
<protein>
    <recommendedName>
        <fullName evidence="4">CCHC-type domain-containing protein</fullName>
    </recommendedName>
</protein>
<dbReference type="InterPro" id="IPR001878">
    <property type="entry name" value="Znf_CCHC"/>
</dbReference>
<evidence type="ECO:0000313" key="5">
    <source>
        <dbReference type="EMBL" id="CAF4527518.1"/>
    </source>
</evidence>
<evidence type="ECO:0000256" key="2">
    <source>
        <dbReference type="SAM" id="Coils"/>
    </source>
</evidence>
<feature type="compositionally biased region" description="Polar residues" evidence="3">
    <location>
        <begin position="34"/>
        <end position="46"/>
    </location>
</feature>
<evidence type="ECO:0000256" key="3">
    <source>
        <dbReference type="SAM" id="MobiDB-lite"/>
    </source>
</evidence>
<dbReference type="Proteomes" id="UP000663838">
    <property type="component" value="Unassembled WGS sequence"/>
</dbReference>
<reference evidence="5" key="1">
    <citation type="submission" date="2021-02" db="EMBL/GenBank/DDBJ databases">
        <authorList>
            <person name="Nowell W R."/>
        </authorList>
    </citation>
    <scope>NUCLEOTIDE SEQUENCE</scope>
</reference>
<keyword evidence="1" id="KW-0863">Zinc-finger</keyword>
<evidence type="ECO:0000259" key="4">
    <source>
        <dbReference type="PROSITE" id="PS50158"/>
    </source>
</evidence>
<gene>
    <name evidence="5" type="ORF">TOA249_LOCUS5476</name>
</gene>
<dbReference type="EMBL" id="CAJOBS010000221">
    <property type="protein sequence ID" value="CAF4527518.1"/>
    <property type="molecule type" value="Genomic_DNA"/>
</dbReference>
<name>A0A820X720_9BILA</name>
<dbReference type="GO" id="GO:0003676">
    <property type="term" value="F:nucleic acid binding"/>
    <property type="evidence" value="ECO:0007669"/>
    <property type="project" value="InterPro"/>
</dbReference>
<keyword evidence="1" id="KW-0862">Zinc</keyword>
<proteinExistence type="predicted"/>
<feature type="domain" description="CCHC-type" evidence="4">
    <location>
        <begin position="343"/>
        <end position="356"/>
    </location>
</feature>
<accession>A0A820X720</accession>
<keyword evidence="1" id="KW-0479">Metal-binding</keyword>
<comment type="caution">
    <text evidence="5">The sequence shown here is derived from an EMBL/GenBank/DDBJ whole genome shotgun (WGS) entry which is preliminary data.</text>
</comment>
<dbReference type="GO" id="GO:0008270">
    <property type="term" value="F:zinc ion binding"/>
    <property type="evidence" value="ECO:0007669"/>
    <property type="project" value="UniProtKB-KW"/>
</dbReference>
<feature type="region of interest" description="Disordered" evidence="3">
    <location>
        <begin position="28"/>
        <end position="54"/>
    </location>
</feature>
<feature type="coiled-coil region" evidence="2">
    <location>
        <begin position="479"/>
        <end position="506"/>
    </location>
</feature>
<organism evidence="5 6">
    <name type="scientific">Rotaria socialis</name>
    <dbReference type="NCBI Taxonomy" id="392032"/>
    <lineage>
        <taxon>Eukaryota</taxon>
        <taxon>Metazoa</taxon>
        <taxon>Spiralia</taxon>
        <taxon>Gnathifera</taxon>
        <taxon>Rotifera</taxon>
        <taxon>Eurotatoria</taxon>
        <taxon>Bdelloidea</taxon>
        <taxon>Philodinida</taxon>
        <taxon>Philodinidae</taxon>
        <taxon>Rotaria</taxon>
    </lineage>
</organism>
<dbReference type="AlphaFoldDB" id="A0A820X720"/>
<feature type="coiled-coil region" evidence="2">
    <location>
        <begin position="116"/>
        <end position="143"/>
    </location>
</feature>
<sequence>MAYSYYDNMNGAEKDKMVDGSEIRRLTEAYRLKNQPQNPPETTLSTPKRRRYDDKDNDVQEIEDNDSFQMVEKHSLEQATSKGYQGHKINEKRNNIGRIIFNSQSQNGKKINEQRRDEERYEARVLKDKINNAQQRADETNLQSHSKSNITQHALQYAVNHQLPSLKITCQPGVKDQVEGTSIIKALFMHIHDDFCKLNNQKNRPIGFDTWYVDKQGDLICFTSQIELFVYLWDVDHYPSELLNTKITPVPPTHLPPQHSIIFKFVPRTISYDELLEAISDVCQSKLLLEEMKGSMTNKSRHIRLDLTSKEEVMKILNSGVFPLNGYLIEVTEFLAPPKLLICSRCNCPGHIKKECNGPFDRCKRCGMNKAQGEHHQCLIRCHHCEGDHIATDYRCPVITKFRGELIDELRRKPELLPQSIQLFIPVEFRNGGKNYITCKPKENIASQSYLPSSHINVWPSLKQTTQQNYVNELKPDAYDDIMKEIKSLRSDYEKLKSDFNQSEKELMIKYENNKSKSNTMLNLLMLQNTQQNDCISKVYTVVNEVVPIITSSLKSLHTFIEKIVKSTEDVSLKNEYNIIQFTIEQNLVMLNDRNDLIIEHQRATTMLNEKTNDIFRHGFDLMSTNEQ</sequence>
<keyword evidence="2" id="KW-0175">Coiled coil</keyword>